<dbReference type="PROSITE" id="PS01130">
    <property type="entry name" value="SLC26A"/>
    <property type="match status" value="1"/>
</dbReference>
<feature type="transmembrane region" description="Helical" evidence="5">
    <location>
        <begin position="377"/>
        <end position="409"/>
    </location>
</feature>
<feature type="transmembrane region" description="Helical" evidence="5">
    <location>
        <begin position="283"/>
        <end position="303"/>
    </location>
</feature>
<feature type="transmembrane region" description="Helical" evidence="5">
    <location>
        <begin position="164"/>
        <end position="184"/>
    </location>
</feature>
<dbReference type="OrthoDB" id="5807933at2759"/>
<dbReference type="Pfam" id="PF00916">
    <property type="entry name" value="Sulfate_transp"/>
    <property type="match status" value="1"/>
</dbReference>
<name>A0A8S1EJC6_9PELO</name>
<comment type="caution">
    <text evidence="7">The sequence shown here is derived from an EMBL/GenBank/DDBJ whole genome shotgun (WGS) entry which is preliminary data.</text>
</comment>
<keyword evidence="8" id="KW-1185">Reference proteome</keyword>
<evidence type="ECO:0000259" key="6">
    <source>
        <dbReference type="PROSITE" id="PS50801"/>
    </source>
</evidence>
<dbReference type="Pfam" id="PF01740">
    <property type="entry name" value="STAS"/>
    <property type="match status" value="1"/>
</dbReference>
<dbReference type="PANTHER" id="PTHR11814">
    <property type="entry name" value="SULFATE TRANSPORTER"/>
    <property type="match status" value="1"/>
</dbReference>
<reference evidence="7 8" key="1">
    <citation type="submission" date="2020-04" db="EMBL/GenBank/DDBJ databases">
        <authorList>
            <person name="Laetsch R D."/>
            <person name="Stevens L."/>
            <person name="Kumar S."/>
            <person name="Blaxter L. M."/>
        </authorList>
    </citation>
    <scope>NUCLEOTIDE SEQUENCE [LARGE SCALE GENOMIC DNA]</scope>
</reference>
<keyword evidence="2 5" id="KW-0812">Transmembrane</keyword>
<evidence type="ECO:0000256" key="2">
    <source>
        <dbReference type="ARBA" id="ARBA00022692"/>
    </source>
</evidence>
<dbReference type="InterPro" id="IPR036513">
    <property type="entry name" value="STAS_dom_sf"/>
</dbReference>
<dbReference type="AlphaFoldDB" id="A0A8S1EJC6"/>
<dbReference type="InterPro" id="IPR002645">
    <property type="entry name" value="STAS_dom"/>
</dbReference>
<dbReference type="EMBL" id="CADEPM010000002">
    <property type="protein sequence ID" value="CAB3400299.1"/>
    <property type="molecule type" value="Genomic_DNA"/>
</dbReference>
<dbReference type="CDD" id="cd07042">
    <property type="entry name" value="STAS_SulP_like_sulfate_transporter"/>
    <property type="match status" value="1"/>
</dbReference>
<comment type="subcellular location">
    <subcellularLocation>
        <location evidence="1">Membrane</location>
        <topology evidence="1">Multi-pass membrane protein</topology>
    </subcellularLocation>
</comment>
<feature type="transmembrane region" description="Helical" evidence="5">
    <location>
        <begin position="28"/>
        <end position="45"/>
    </location>
</feature>
<evidence type="ECO:0000313" key="8">
    <source>
        <dbReference type="Proteomes" id="UP000494206"/>
    </source>
</evidence>
<dbReference type="Gene3D" id="3.30.750.24">
    <property type="entry name" value="STAS domain"/>
    <property type="match status" value="1"/>
</dbReference>
<proteinExistence type="predicted"/>
<feature type="transmembrane region" description="Helical" evidence="5">
    <location>
        <begin position="108"/>
        <end position="127"/>
    </location>
</feature>
<dbReference type="InterPro" id="IPR001902">
    <property type="entry name" value="SLC26A/SulP_fam"/>
</dbReference>
<accession>A0A8S1EJC6</accession>
<dbReference type="PROSITE" id="PS50801">
    <property type="entry name" value="STAS"/>
    <property type="match status" value="1"/>
</dbReference>
<evidence type="ECO:0000256" key="3">
    <source>
        <dbReference type="ARBA" id="ARBA00022989"/>
    </source>
</evidence>
<protein>
    <recommendedName>
        <fullName evidence="6">STAS domain-containing protein</fullName>
    </recommendedName>
</protein>
<organism evidence="7 8">
    <name type="scientific">Caenorhabditis bovis</name>
    <dbReference type="NCBI Taxonomy" id="2654633"/>
    <lineage>
        <taxon>Eukaryota</taxon>
        <taxon>Metazoa</taxon>
        <taxon>Ecdysozoa</taxon>
        <taxon>Nematoda</taxon>
        <taxon>Chromadorea</taxon>
        <taxon>Rhabditida</taxon>
        <taxon>Rhabditina</taxon>
        <taxon>Rhabditomorpha</taxon>
        <taxon>Rhabditoidea</taxon>
        <taxon>Rhabditidae</taxon>
        <taxon>Peloderinae</taxon>
        <taxon>Caenorhabditis</taxon>
    </lineage>
</organism>
<keyword evidence="4 5" id="KW-0472">Membrane</keyword>
<dbReference type="Proteomes" id="UP000494206">
    <property type="component" value="Unassembled WGS sequence"/>
</dbReference>
<feature type="transmembrane region" description="Helical" evidence="5">
    <location>
        <begin position="241"/>
        <end position="262"/>
    </location>
</feature>
<gene>
    <name evidence="7" type="ORF">CBOVIS_LOCUS3266</name>
</gene>
<sequence length="570" mass="63616">MDAVAGFTVGIYNVPQAMSYSTLAGLPPVYGLYASIFPPLIYALFGTSRHTSIGVFSLTCMMINKCIQRITHNSAKYTKIEIATSLCLLTGLIQFVMALTRCDKMMKFLSAPAISAITFSACFYAMITQIPKMLGVSVPSRQSEWFNIYYETVEICKALPETNAITLAISLSTMCFLLTMKTFLEPLLRKTWFKKFPFPTELITIIVNTCLSYFLNFENNYKVQILNDIPRGFPEPDTPSISLWPSIVLDALSLSIVAYAVTMSMGQMFSKKHKYRVDSNQELLALGIVNISSSFFSTFPTSASLSRTLLNEECGAQSQLSGVVASVCILFVITFIGPLLSSLPTCVLSVIVTVAVRSLLLNICDLPKLWKYSKHDFFIWLFTAIVTLCSDIVEGVAAGILLAVITIAIQSQQPTIKQLGQVQFNDFKPLLHYSSAKPTSFKIIRFDAPLIFTNVDKFLDNVKDVSATLRIDNGKDIEFPWTSIIFDCHTWTYTDSMGIDAIQEINDELKSNKIIPMFANLKTSLRRQYEHAGLMKLIEPNQIYPSIQDALDCAHQIVNQLNNTEDSSKI</sequence>
<evidence type="ECO:0000256" key="4">
    <source>
        <dbReference type="ARBA" id="ARBA00023136"/>
    </source>
</evidence>
<evidence type="ECO:0000256" key="1">
    <source>
        <dbReference type="ARBA" id="ARBA00004141"/>
    </source>
</evidence>
<feature type="domain" description="STAS" evidence="6">
    <location>
        <begin position="431"/>
        <end position="554"/>
    </location>
</feature>
<keyword evidence="3 5" id="KW-1133">Transmembrane helix</keyword>
<dbReference type="NCBIfam" id="TIGR00815">
    <property type="entry name" value="sulP"/>
    <property type="match status" value="1"/>
</dbReference>
<evidence type="ECO:0000313" key="7">
    <source>
        <dbReference type="EMBL" id="CAB3400299.1"/>
    </source>
</evidence>
<dbReference type="GO" id="GO:0016020">
    <property type="term" value="C:membrane"/>
    <property type="evidence" value="ECO:0007669"/>
    <property type="project" value="UniProtKB-SubCell"/>
</dbReference>
<feature type="transmembrane region" description="Helical" evidence="5">
    <location>
        <begin position="196"/>
        <end position="215"/>
    </location>
</feature>
<feature type="transmembrane region" description="Helical" evidence="5">
    <location>
        <begin position="323"/>
        <end position="356"/>
    </location>
</feature>
<evidence type="ECO:0000256" key="5">
    <source>
        <dbReference type="SAM" id="Phobius"/>
    </source>
</evidence>
<dbReference type="GO" id="GO:0008271">
    <property type="term" value="F:secondary active sulfate transmembrane transporter activity"/>
    <property type="evidence" value="ECO:0007669"/>
    <property type="project" value="InterPro"/>
</dbReference>
<dbReference type="SUPFAM" id="SSF52091">
    <property type="entry name" value="SpoIIaa-like"/>
    <property type="match status" value="1"/>
</dbReference>
<dbReference type="InterPro" id="IPR018045">
    <property type="entry name" value="S04_transporter_CS"/>
</dbReference>
<dbReference type="InterPro" id="IPR011547">
    <property type="entry name" value="SLC26A/SulP_dom"/>
</dbReference>